<dbReference type="GO" id="GO:0005783">
    <property type="term" value="C:endoplasmic reticulum"/>
    <property type="evidence" value="ECO:0007669"/>
    <property type="project" value="TreeGrafter"/>
</dbReference>
<evidence type="ECO:0000313" key="4">
    <source>
        <dbReference type="Proteomes" id="UP000266196"/>
    </source>
</evidence>
<dbReference type="GO" id="GO:0005794">
    <property type="term" value="C:Golgi apparatus"/>
    <property type="evidence" value="ECO:0007669"/>
    <property type="project" value="TreeGrafter"/>
</dbReference>
<comment type="caution">
    <text evidence="3">The sequence shown here is derived from an EMBL/GenBank/DDBJ whole genome shotgun (WGS) entry which is preliminary data.</text>
</comment>
<dbReference type="EMBL" id="QUTE01016694">
    <property type="protein sequence ID" value="RHY96059.1"/>
    <property type="molecule type" value="Genomic_DNA"/>
</dbReference>
<sequence>ASDDVVRLSTRNAALEAAAADLAVTKAALAAMEVKQHVLLELLGEKDEQVEELESEFREFKQMYQNQIDTLTRR</sequence>
<accession>A0A397EQ69</accession>
<name>A0A397EQ69_APHAT</name>
<evidence type="ECO:0000313" key="3">
    <source>
        <dbReference type="EMBL" id="RHY96059.1"/>
    </source>
</evidence>
<feature type="non-terminal residue" evidence="3">
    <location>
        <position position="1"/>
    </location>
</feature>
<dbReference type="InterPro" id="IPR052602">
    <property type="entry name" value="Growth_transcription_reg"/>
</dbReference>
<reference evidence="3 4" key="1">
    <citation type="submission" date="2018-08" db="EMBL/GenBank/DDBJ databases">
        <title>Aphanomyces genome sequencing and annotation.</title>
        <authorList>
            <person name="Minardi D."/>
            <person name="Oidtmann B."/>
            <person name="Van Der Giezen M."/>
            <person name="Studholme D.J."/>
        </authorList>
    </citation>
    <scope>NUCLEOTIDE SEQUENCE [LARGE SCALE GENOMIC DNA]</scope>
    <source>
        <strain evidence="3 4">197901</strain>
    </source>
</reference>
<proteinExistence type="predicted"/>
<dbReference type="Proteomes" id="UP000266196">
    <property type="component" value="Unassembled WGS sequence"/>
</dbReference>
<gene>
    <name evidence="3" type="ORF">DYB31_015637</name>
</gene>
<dbReference type="AlphaFoldDB" id="A0A397EQ69"/>
<dbReference type="PANTHER" id="PTHR46515:SF1">
    <property type="entry name" value="TATA ELEMENT MODULATORY FACTOR"/>
    <property type="match status" value="1"/>
</dbReference>
<protein>
    <recommendedName>
        <fullName evidence="2">TATA element modulatory factor 1 TATA binding domain-containing protein</fullName>
    </recommendedName>
</protein>
<dbReference type="InterPro" id="IPR022091">
    <property type="entry name" value="TMF_TATA-bd"/>
</dbReference>
<evidence type="ECO:0000259" key="2">
    <source>
        <dbReference type="Pfam" id="PF12325"/>
    </source>
</evidence>
<evidence type="ECO:0000256" key="1">
    <source>
        <dbReference type="SAM" id="Coils"/>
    </source>
</evidence>
<feature type="coiled-coil region" evidence="1">
    <location>
        <begin position="43"/>
        <end position="70"/>
    </location>
</feature>
<feature type="domain" description="TATA element modulatory factor 1 TATA binding" evidence="2">
    <location>
        <begin position="1"/>
        <end position="71"/>
    </location>
</feature>
<organism evidence="3 4">
    <name type="scientific">Aphanomyces astaci</name>
    <name type="common">Crayfish plague agent</name>
    <dbReference type="NCBI Taxonomy" id="112090"/>
    <lineage>
        <taxon>Eukaryota</taxon>
        <taxon>Sar</taxon>
        <taxon>Stramenopiles</taxon>
        <taxon>Oomycota</taxon>
        <taxon>Saprolegniomycetes</taxon>
        <taxon>Saprolegniales</taxon>
        <taxon>Verrucalvaceae</taxon>
        <taxon>Aphanomyces</taxon>
    </lineage>
</organism>
<dbReference type="PANTHER" id="PTHR46515">
    <property type="entry name" value="TATA ELEMENT MODULATORY FACTOR TMF1"/>
    <property type="match status" value="1"/>
</dbReference>
<keyword evidence="1" id="KW-0175">Coiled coil</keyword>
<dbReference type="Pfam" id="PF12325">
    <property type="entry name" value="TMF_TATA_bd"/>
    <property type="match status" value="1"/>
</dbReference>